<evidence type="ECO:0000313" key="1">
    <source>
        <dbReference type="EMBL" id="KRL19682.1"/>
    </source>
</evidence>
<dbReference type="PATRIC" id="fig|1423748.3.peg.488"/>
<evidence type="ECO:0000313" key="2">
    <source>
        <dbReference type="Proteomes" id="UP000051311"/>
    </source>
</evidence>
<dbReference type="Proteomes" id="UP000051311">
    <property type="component" value="Unassembled WGS sequence"/>
</dbReference>
<comment type="caution">
    <text evidence="1">The sequence shown here is derived from an EMBL/GenBank/DDBJ whole genome shotgun (WGS) entry which is preliminary data.</text>
</comment>
<organism evidence="1 2">
    <name type="scientific">Lactobacillus gallinarum DSM 10532 = JCM 2011</name>
    <dbReference type="NCBI Taxonomy" id="1423748"/>
    <lineage>
        <taxon>Bacteria</taxon>
        <taxon>Bacillati</taxon>
        <taxon>Bacillota</taxon>
        <taxon>Bacilli</taxon>
        <taxon>Lactobacillales</taxon>
        <taxon>Lactobacillaceae</taxon>
        <taxon>Lactobacillus</taxon>
    </lineage>
</organism>
<dbReference type="EMBL" id="AZEL01000080">
    <property type="protein sequence ID" value="KRL19682.1"/>
    <property type="molecule type" value="Genomic_DNA"/>
</dbReference>
<reference evidence="1 2" key="1">
    <citation type="journal article" date="2015" name="Genome Announc.">
        <title>Expanding the biotechnology potential of lactobacilli through comparative genomics of 213 strains and associated genera.</title>
        <authorList>
            <person name="Sun Z."/>
            <person name="Harris H.M."/>
            <person name="McCann A."/>
            <person name="Guo C."/>
            <person name="Argimon S."/>
            <person name="Zhang W."/>
            <person name="Yang X."/>
            <person name="Jeffery I.B."/>
            <person name="Cooney J.C."/>
            <person name="Kagawa T.F."/>
            <person name="Liu W."/>
            <person name="Song Y."/>
            <person name="Salvetti E."/>
            <person name="Wrobel A."/>
            <person name="Rasinkangas P."/>
            <person name="Parkhill J."/>
            <person name="Rea M.C."/>
            <person name="O'Sullivan O."/>
            <person name="Ritari J."/>
            <person name="Douillard F.P."/>
            <person name="Paul Ross R."/>
            <person name="Yang R."/>
            <person name="Briner A.E."/>
            <person name="Felis G.E."/>
            <person name="de Vos W.M."/>
            <person name="Barrangou R."/>
            <person name="Klaenhammer T.R."/>
            <person name="Caufield P.W."/>
            <person name="Cui Y."/>
            <person name="Zhang H."/>
            <person name="O'Toole P.W."/>
        </authorList>
    </citation>
    <scope>NUCLEOTIDE SEQUENCE [LARGE SCALE GENOMIC DNA]</scope>
    <source>
        <strain evidence="1 2">DSM 10532</strain>
    </source>
</reference>
<proteinExistence type="predicted"/>
<dbReference type="STRING" id="1423748.FC37_GL000461"/>
<accession>A0A0R1NQ16</accession>
<gene>
    <name evidence="1" type="ORF">FC37_GL000461</name>
</gene>
<dbReference type="eggNOG" id="ENOG5030AED">
    <property type="taxonomic scope" value="Bacteria"/>
</dbReference>
<protein>
    <submittedName>
        <fullName evidence="1">Uncharacterized protein</fullName>
    </submittedName>
</protein>
<name>A0A0R1NQ16_9LACO</name>
<dbReference type="AlphaFoldDB" id="A0A0R1NQ16"/>
<sequence length="50" mass="5739">MALGHSTKPKKARPPRNNLLLNLKKDDLELNFYSSLDTEIMNKLLEKVLS</sequence>